<accession>A0ABU5ST11</accession>
<protein>
    <recommendedName>
        <fullName evidence="3">Lectin-like protein BA14k</fullName>
    </recommendedName>
</protein>
<evidence type="ECO:0000313" key="2">
    <source>
        <dbReference type="Proteomes" id="UP001302329"/>
    </source>
</evidence>
<organism evidence="1 2">
    <name type="scientific">Cyanobium gracile UHCC 0281</name>
    <dbReference type="NCBI Taxonomy" id="3110309"/>
    <lineage>
        <taxon>Bacteria</taxon>
        <taxon>Bacillati</taxon>
        <taxon>Cyanobacteriota</taxon>
        <taxon>Cyanophyceae</taxon>
        <taxon>Synechococcales</taxon>
        <taxon>Prochlorococcaceae</taxon>
        <taxon>Cyanobium</taxon>
    </lineage>
</organism>
<dbReference type="RefSeq" id="WP_323355359.1">
    <property type="nucleotide sequence ID" value="NZ_JAYGHY010000003.1"/>
</dbReference>
<keyword evidence="2" id="KW-1185">Reference proteome</keyword>
<dbReference type="EMBL" id="JAYGHY010000003">
    <property type="protein sequence ID" value="MEA5441207.1"/>
    <property type="molecule type" value="Genomic_DNA"/>
</dbReference>
<gene>
    <name evidence="1" type="ORF">VB739_01410</name>
</gene>
<evidence type="ECO:0000313" key="1">
    <source>
        <dbReference type="EMBL" id="MEA5441207.1"/>
    </source>
</evidence>
<sequence>MEIDPLPAAIAARRPGPRWQRRWWRPGHALLLAGGVGVGLALLSPAGGKAEAIVEPDSGSLAPIEREAFRQQYGQEGLFRLRLGVDAAEQNLKAGAAPQPCPAASWNSSLQKQRYDTALSRRQYYLAGEALGEWRRLCPASP</sequence>
<dbReference type="Proteomes" id="UP001302329">
    <property type="component" value="Unassembled WGS sequence"/>
</dbReference>
<name>A0ABU5ST11_9CYAN</name>
<comment type="caution">
    <text evidence="1">The sequence shown here is derived from an EMBL/GenBank/DDBJ whole genome shotgun (WGS) entry which is preliminary data.</text>
</comment>
<reference evidence="1 2" key="1">
    <citation type="submission" date="2023-12" db="EMBL/GenBank/DDBJ databases">
        <title>Baltic Sea Cyanobacteria.</title>
        <authorList>
            <person name="Delbaje E."/>
            <person name="Fewer D.P."/>
            <person name="Shishido T.K."/>
        </authorList>
    </citation>
    <scope>NUCLEOTIDE SEQUENCE [LARGE SCALE GENOMIC DNA]</scope>
    <source>
        <strain evidence="1 2">UHCC 0281</strain>
    </source>
</reference>
<proteinExistence type="predicted"/>
<evidence type="ECO:0008006" key="3">
    <source>
        <dbReference type="Google" id="ProtNLM"/>
    </source>
</evidence>